<accession>A0ABU1SHD6</accession>
<dbReference type="EMBL" id="JAVDUM010000020">
    <property type="protein sequence ID" value="MDR6868969.1"/>
    <property type="molecule type" value="Genomic_DNA"/>
</dbReference>
<sequence>MVANTLFGAVLGIGYAFYIYRFGDISLSYAIEQGTFQSYALGSAVFGMLVVSPISVFAVWLFRKRVDRIFMAASSGPLIASPLSFLAVWTYPQSILFFVASGVGGALFSIMTLRVFRSFLRITDRRRIGAKDE</sequence>
<name>A0ABU1SHD6_9MICO</name>
<gene>
    <name evidence="2" type="ORF">J2Y69_003597</name>
</gene>
<keyword evidence="3" id="KW-1185">Reference proteome</keyword>
<dbReference type="Proteomes" id="UP001259347">
    <property type="component" value="Unassembled WGS sequence"/>
</dbReference>
<feature type="transmembrane region" description="Helical" evidence="1">
    <location>
        <begin position="69"/>
        <end position="89"/>
    </location>
</feature>
<evidence type="ECO:0000256" key="1">
    <source>
        <dbReference type="SAM" id="Phobius"/>
    </source>
</evidence>
<keyword evidence="1" id="KW-0812">Transmembrane</keyword>
<dbReference type="RefSeq" id="WP_310023279.1">
    <property type="nucleotide sequence ID" value="NZ_JAVDUM010000020.1"/>
</dbReference>
<reference evidence="2 3" key="1">
    <citation type="submission" date="2023-07" db="EMBL/GenBank/DDBJ databases">
        <title>Sorghum-associated microbial communities from plants grown in Nebraska, USA.</title>
        <authorList>
            <person name="Schachtman D."/>
        </authorList>
    </citation>
    <scope>NUCLEOTIDE SEQUENCE [LARGE SCALE GENOMIC DNA]</scope>
    <source>
        <strain evidence="2 3">2980</strain>
    </source>
</reference>
<proteinExistence type="predicted"/>
<comment type="caution">
    <text evidence="2">The sequence shown here is derived from an EMBL/GenBank/DDBJ whole genome shotgun (WGS) entry which is preliminary data.</text>
</comment>
<feature type="transmembrane region" description="Helical" evidence="1">
    <location>
        <begin position="95"/>
        <end position="116"/>
    </location>
</feature>
<keyword evidence="1" id="KW-1133">Transmembrane helix</keyword>
<evidence type="ECO:0000313" key="2">
    <source>
        <dbReference type="EMBL" id="MDR6868969.1"/>
    </source>
</evidence>
<protein>
    <submittedName>
        <fullName evidence="2">Integral membrane protein</fullName>
    </submittedName>
</protein>
<evidence type="ECO:0000313" key="3">
    <source>
        <dbReference type="Proteomes" id="UP001259347"/>
    </source>
</evidence>
<feature type="transmembrane region" description="Helical" evidence="1">
    <location>
        <begin position="40"/>
        <end position="62"/>
    </location>
</feature>
<keyword evidence="1" id="KW-0472">Membrane</keyword>
<organism evidence="2 3">
    <name type="scientific">Microbacterium resistens</name>
    <dbReference type="NCBI Taxonomy" id="156977"/>
    <lineage>
        <taxon>Bacteria</taxon>
        <taxon>Bacillati</taxon>
        <taxon>Actinomycetota</taxon>
        <taxon>Actinomycetes</taxon>
        <taxon>Micrococcales</taxon>
        <taxon>Microbacteriaceae</taxon>
        <taxon>Microbacterium</taxon>
    </lineage>
</organism>